<organism evidence="3 4">
    <name type="scientific">Candidatus Pristimantibacillus lignocellulolyticus</name>
    <dbReference type="NCBI Taxonomy" id="2994561"/>
    <lineage>
        <taxon>Bacteria</taxon>
        <taxon>Bacillati</taxon>
        <taxon>Bacillota</taxon>
        <taxon>Bacilli</taxon>
        <taxon>Bacillales</taxon>
        <taxon>Paenibacillaceae</taxon>
        <taxon>Candidatus Pristimantibacillus</taxon>
    </lineage>
</organism>
<dbReference type="InterPro" id="IPR041698">
    <property type="entry name" value="Methyltransf_25"/>
</dbReference>
<dbReference type="SUPFAM" id="SSF53335">
    <property type="entry name" value="S-adenosyl-L-methionine-dependent methyltransferases"/>
    <property type="match status" value="1"/>
</dbReference>
<evidence type="ECO:0000313" key="4">
    <source>
        <dbReference type="Proteomes" id="UP001056756"/>
    </source>
</evidence>
<dbReference type="Proteomes" id="UP001056756">
    <property type="component" value="Chromosome"/>
</dbReference>
<evidence type="ECO:0000256" key="1">
    <source>
        <dbReference type="ARBA" id="ARBA00022679"/>
    </source>
</evidence>
<gene>
    <name evidence="3" type="ORF">NAG76_00915</name>
</gene>
<protein>
    <submittedName>
        <fullName evidence="3">Class I SAM-dependent methyltransferase</fullName>
    </submittedName>
</protein>
<dbReference type="KEGG" id="plig:NAG76_00915"/>
<dbReference type="Gene3D" id="6.10.140.280">
    <property type="match status" value="1"/>
</dbReference>
<dbReference type="Pfam" id="PF13649">
    <property type="entry name" value="Methyltransf_25"/>
    <property type="match status" value="1"/>
</dbReference>
<name>A0A9J6ZFC5_9BACL</name>
<feature type="domain" description="Methyltransferase" evidence="2">
    <location>
        <begin position="49"/>
        <end position="143"/>
    </location>
</feature>
<dbReference type="CDD" id="cd02440">
    <property type="entry name" value="AdoMet_MTases"/>
    <property type="match status" value="1"/>
</dbReference>
<dbReference type="AlphaFoldDB" id="A0A9J6ZFC5"/>
<keyword evidence="3" id="KW-0489">Methyltransferase</keyword>
<keyword evidence="1" id="KW-0808">Transferase</keyword>
<sequence length="227" mass="25889">MNNHQEIMSTFNEVAQKYDEQRKKLIPCFDDFYGIATALANSNKKMPAILDLSAGTGLLSSLLLRKYPEASITLIDLSEKMLDVAKLRLQSYPNVNYIVDDYTYHKAQEQYDIIVSALSIHHLSDDQKYELYQNSYVNLKDSGVFINADQVLGATTYLDGLYKSDWKNKVEASGLCVEEIASAYERTKLDKMSNLEDQLKSLKSIGFSDVDCIYKYYNFAVLYGRKS</sequence>
<dbReference type="GO" id="GO:0008168">
    <property type="term" value="F:methyltransferase activity"/>
    <property type="evidence" value="ECO:0007669"/>
    <property type="project" value="UniProtKB-KW"/>
</dbReference>
<evidence type="ECO:0000259" key="2">
    <source>
        <dbReference type="Pfam" id="PF13649"/>
    </source>
</evidence>
<dbReference type="PANTHER" id="PTHR43861">
    <property type="entry name" value="TRANS-ACONITATE 2-METHYLTRANSFERASE-RELATED"/>
    <property type="match status" value="1"/>
</dbReference>
<dbReference type="EMBL" id="CP097899">
    <property type="protein sequence ID" value="URN94854.1"/>
    <property type="molecule type" value="Genomic_DNA"/>
</dbReference>
<reference evidence="3" key="1">
    <citation type="submission" date="2022-05" db="EMBL/GenBank/DDBJ databases">
        <title>Novel bacterial taxa in a minimal lignocellulolytic consortium and its capacity to transform plastics disclosed by genome-resolved metagenomics.</title>
        <authorList>
            <person name="Rodriguez C.A.D."/>
            <person name="Diaz-Garcia L."/>
            <person name="Herrera K."/>
            <person name="Tarazona N.A."/>
            <person name="Sproer C."/>
            <person name="Overmann J."/>
            <person name="Jimenez D.J."/>
        </authorList>
    </citation>
    <scope>NUCLEOTIDE SEQUENCE</scope>
    <source>
        <strain evidence="3">MAG5</strain>
    </source>
</reference>
<dbReference type="InterPro" id="IPR029063">
    <property type="entry name" value="SAM-dependent_MTases_sf"/>
</dbReference>
<proteinExistence type="predicted"/>
<dbReference type="Gene3D" id="3.40.50.150">
    <property type="entry name" value="Vaccinia Virus protein VP39"/>
    <property type="match status" value="1"/>
</dbReference>
<accession>A0A9J6ZFC5</accession>
<evidence type="ECO:0000313" key="3">
    <source>
        <dbReference type="EMBL" id="URN94854.1"/>
    </source>
</evidence>
<dbReference type="GO" id="GO:0032259">
    <property type="term" value="P:methylation"/>
    <property type="evidence" value="ECO:0007669"/>
    <property type="project" value="UniProtKB-KW"/>
</dbReference>